<keyword evidence="6" id="KW-0326">Glycosidase</keyword>
<dbReference type="GO" id="GO:0045493">
    <property type="term" value="P:xylan catabolic process"/>
    <property type="evidence" value="ECO:0007669"/>
    <property type="project" value="UniProtKB-KW"/>
</dbReference>
<dbReference type="eggNOG" id="ENOG502QR4K">
    <property type="taxonomic scope" value="Eukaryota"/>
</dbReference>
<keyword evidence="4" id="KW-0624">Polysaccharide degradation</keyword>
<dbReference type="Pfam" id="PF00331">
    <property type="entry name" value="Glyco_hydro_10"/>
    <property type="match status" value="1"/>
</dbReference>
<dbReference type="OrthoDB" id="5405067at2759"/>
<dbReference type="STRING" id="1076935.U4KXF0"/>
<dbReference type="InterPro" id="IPR017853">
    <property type="entry name" value="GH"/>
</dbReference>
<dbReference type="AlphaFoldDB" id="U4KXF0"/>
<keyword evidence="7" id="KW-1185">Reference proteome</keyword>
<evidence type="ECO:0000256" key="2">
    <source>
        <dbReference type="ARBA" id="ARBA00022801"/>
    </source>
</evidence>
<dbReference type="InterPro" id="IPR001000">
    <property type="entry name" value="GH10_dom"/>
</dbReference>
<comment type="similarity">
    <text evidence="1">Belongs to the glycosyl hydrolase 10 (cellulase F) family.</text>
</comment>
<feature type="domain" description="GH10" evidence="5">
    <location>
        <begin position="1"/>
        <end position="152"/>
    </location>
</feature>
<sequence>MKWDATEASRGNGVNDISQYLGLAFLVAILVRWNVLNEIFLDDGSWRPTVFYNTIGESCKLTHVCVDNCNLGVEVALTEVDIRMTLPVTDAKLAQQAVDYKNVVGACVAVGRCIGITIWDYTNKYSWMPSVFPGQGSALPWDENLVKKVRKTPNAN</sequence>
<dbReference type="Gene3D" id="3.20.20.80">
    <property type="entry name" value="Glycosidases"/>
    <property type="match status" value="1"/>
</dbReference>
<evidence type="ECO:0000313" key="7">
    <source>
        <dbReference type="Proteomes" id="UP000018144"/>
    </source>
</evidence>
<dbReference type="SMART" id="SM00633">
    <property type="entry name" value="Glyco_10"/>
    <property type="match status" value="1"/>
</dbReference>
<evidence type="ECO:0000256" key="1">
    <source>
        <dbReference type="ARBA" id="ARBA00007495"/>
    </source>
</evidence>
<accession>U4KXF0</accession>
<evidence type="ECO:0000313" key="6">
    <source>
        <dbReference type="EMBL" id="CCX06150.1"/>
    </source>
</evidence>
<keyword evidence="3" id="KW-0119">Carbohydrate metabolism</keyword>
<keyword evidence="6" id="KW-0858">Xylan degradation</keyword>
<organism evidence="6 7">
    <name type="scientific">Pyronema omphalodes (strain CBS 100304)</name>
    <name type="common">Pyronema confluens</name>
    <dbReference type="NCBI Taxonomy" id="1076935"/>
    <lineage>
        <taxon>Eukaryota</taxon>
        <taxon>Fungi</taxon>
        <taxon>Dikarya</taxon>
        <taxon>Ascomycota</taxon>
        <taxon>Pezizomycotina</taxon>
        <taxon>Pezizomycetes</taxon>
        <taxon>Pezizales</taxon>
        <taxon>Pyronemataceae</taxon>
        <taxon>Pyronema</taxon>
    </lineage>
</organism>
<dbReference type="GO" id="GO:0031176">
    <property type="term" value="F:endo-1,4-beta-xylanase activity"/>
    <property type="evidence" value="ECO:0007669"/>
    <property type="project" value="UniProtKB-ARBA"/>
</dbReference>
<evidence type="ECO:0000256" key="3">
    <source>
        <dbReference type="ARBA" id="ARBA00023277"/>
    </source>
</evidence>
<evidence type="ECO:0000259" key="5">
    <source>
        <dbReference type="SMART" id="SM00633"/>
    </source>
</evidence>
<keyword evidence="2 6" id="KW-0378">Hydrolase</keyword>
<proteinExistence type="inferred from homology"/>
<gene>
    <name evidence="6" type="ORF">PCON_05737</name>
</gene>
<evidence type="ECO:0000256" key="4">
    <source>
        <dbReference type="ARBA" id="ARBA00023326"/>
    </source>
</evidence>
<protein>
    <submittedName>
        <fullName evidence="6">Similar to Endo-1,4-beta-xylanase acc. no. O60206</fullName>
    </submittedName>
</protein>
<name>U4KXF0_PYROM</name>
<dbReference type="SUPFAM" id="SSF51445">
    <property type="entry name" value="(Trans)glycosidases"/>
    <property type="match status" value="1"/>
</dbReference>
<dbReference type="Proteomes" id="UP000018144">
    <property type="component" value="Unassembled WGS sequence"/>
</dbReference>
<reference evidence="6 7" key="1">
    <citation type="journal article" date="2013" name="PLoS Genet.">
        <title>The genome and development-dependent transcriptomes of Pyronema confluens: a window into fungal evolution.</title>
        <authorList>
            <person name="Traeger S."/>
            <person name="Altegoer F."/>
            <person name="Freitag M."/>
            <person name="Gabaldon T."/>
            <person name="Kempken F."/>
            <person name="Kumar A."/>
            <person name="Marcet-Houben M."/>
            <person name="Poggeler S."/>
            <person name="Stajich J.E."/>
            <person name="Nowrousian M."/>
        </authorList>
    </citation>
    <scope>NUCLEOTIDE SEQUENCE [LARGE SCALE GENOMIC DNA]</scope>
    <source>
        <strain evidence="7">CBS 100304</strain>
        <tissue evidence="6">Vegetative mycelium</tissue>
    </source>
</reference>
<dbReference type="EMBL" id="HF935280">
    <property type="protein sequence ID" value="CCX06150.1"/>
    <property type="molecule type" value="Genomic_DNA"/>
</dbReference>